<dbReference type="GO" id="GO:0033596">
    <property type="term" value="C:TSC1-TSC2 complex"/>
    <property type="evidence" value="ECO:0007669"/>
    <property type="project" value="TreeGrafter"/>
</dbReference>
<dbReference type="Proteomes" id="UP000009328">
    <property type="component" value="Unassembled WGS sequence"/>
</dbReference>
<dbReference type="InterPro" id="IPR035974">
    <property type="entry name" value="Rap/Ran-GAP_sf"/>
</dbReference>
<dbReference type="InterPro" id="IPR000331">
    <property type="entry name" value="Rap/Ran_GAP_dom"/>
</dbReference>
<dbReference type="Pfam" id="PF03542">
    <property type="entry name" value="Tuberin"/>
    <property type="match status" value="1"/>
</dbReference>
<dbReference type="InterPro" id="IPR018515">
    <property type="entry name" value="Tuberin-type_domain"/>
</dbReference>
<evidence type="ECO:0000313" key="5">
    <source>
        <dbReference type="Proteomes" id="UP000009328"/>
    </source>
</evidence>
<accession>K0KJ16</accession>
<dbReference type="InParanoid" id="K0KJ16"/>
<keyword evidence="5" id="KW-1185">Reference proteome</keyword>
<sequence>MSSGFLKSITNSFKSNNDKFDIQVESITNDKYKQDLFIQVRSSPLNTRLKSINEIINVLNEFDSSVVPKVWYVAKDLISPNNQSNTRQSGLNLLSSCIELGQDQQQDDDTMFAYFNDLISNCFISKDKLDPLFPQFLEIIDKITTNGKFIHHYQNSFKLPIIQFFNNLLSSNELNKSLKVLNLLNFINECIKYELFTSREDELHGFLTNLIKLCLKTSNFDILESCLYIIDSINLYNNIPLELLYEILSIIMSSSNLNLKFNDIVLEITNNLINKLGFQEVFNNLLDIIISKNSNEKNINASIGTIKILGQLTINFASLIHFQSILLNFKKIINWNKSNLSLTILQFINEIYLNDLVLNQINFNTWDDPKSINILEILNILSTKITKNDEIDCFKLILIHLQNLMENSKYPGKHENLIKFFITHSNKISNKISITVLKFYQLENYCSPIINPDSWEQNLNLILENFYYDQGKDLNVRLYSLKLIKDIYDSIETTTPGNNEIFTRLNEFFLKNLYIEENSQILDKISEILIQLSLFLPREIFEQIINNYILPGFIDFQKQRRSSITTFTTTRSPQLNKNTQKKLTKTLVTIFSINLVNQNHENVLNIYNTLIKIIENSLVQKNIDLLLIISRLFVRIRASTDKQIYLSNPTDMDGLSAAFQRNLNIKKQQQHEEDLIDSLTLENLEKWTYPEEVSYIPNETLDKPCINLTILDDNSIDPNKSSLNIESWLNVIIKILETCPDWEIYSFIYAHFCPQLSNLKLFESCSKSLIIFKNLICNQLILKNLPSNLKLPPKMTKYDLQVAIVRNFTPLISYHGLFSKQDEDQLINSLLVGLSSWEKTAIPCIHILTVCCYEIPLSIKKYLPMILTKLQTRISSAFASAHILEFLLSLSYLPELTSNFTVDEFKRAFGITFKLIQYAHEIQELKNSTQDQHQGILQHGKELKAEISPSTENLEVTPTISIYLLTLSYDVIANWYLNMKLNDRKYLSSFIIKNLITSTINHGSDINNQNLGFLDLISRFTYSDLELKFNPIPIKTLENNDDDDEPILSSKWVYGSSIISIDTHPKTGESIIITRRASGTTVFKIIPEESMIPVYTNQLHSKPLEDGTGDFSSNFIFLQLIIHSDPENSNKPIAIPDNEPSLIRSITNFDRIPVVEFHKIGLLYIGPNQKTENEILSNTSGSLKYDKFLSKFGRLIKLKNCKSFYVGGLDIDNNNDGEYAYGWNDKILQLIYHTTTLMPNRTNDEQFLNKKRHIGNNYVNIFFDESGLQFDFNIIKSQFNFLNIVIQPHSVSFHGNSSNDKIQKYKVKIHRRSGVPGLFATCHFKIVSEENLSTFVRTLSLVANQFAQIWHSNGQYTSNWSHRMKQINMIKEKSLNIHQQQQDSKTNEEKIDKTTGQSFLDQLSGSTSGSSTGLSRNNSISRSKFESLQDGDNEIFRNLEFNSFTK</sequence>
<dbReference type="PANTHER" id="PTHR10063:SF0">
    <property type="entry name" value="TUBERIN"/>
    <property type="match status" value="1"/>
</dbReference>
<feature type="region of interest" description="Disordered" evidence="2">
    <location>
        <begin position="1376"/>
        <end position="1418"/>
    </location>
</feature>
<dbReference type="FunFam" id="3.40.50.11210:FF:000007">
    <property type="entry name" value="Tuberous sclerosis 2"/>
    <property type="match status" value="1"/>
</dbReference>
<dbReference type="GO" id="GO:0005634">
    <property type="term" value="C:nucleus"/>
    <property type="evidence" value="ECO:0007669"/>
    <property type="project" value="InterPro"/>
</dbReference>
<dbReference type="Gene3D" id="3.40.50.11210">
    <property type="entry name" value="Rap/Ran-GAP"/>
    <property type="match status" value="1"/>
</dbReference>
<evidence type="ECO:0000256" key="1">
    <source>
        <dbReference type="ARBA" id="ARBA00022468"/>
    </source>
</evidence>
<dbReference type="eggNOG" id="KOG3687">
    <property type="taxonomic scope" value="Eukaryota"/>
</dbReference>
<dbReference type="GO" id="GO:0051056">
    <property type="term" value="P:regulation of small GTPase mediated signal transduction"/>
    <property type="evidence" value="ECO:0007669"/>
    <property type="project" value="InterPro"/>
</dbReference>
<reference evidence="4 5" key="1">
    <citation type="journal article" date="2012" name="Eukaryot. Cell">
        <title>Draft genome sequence of Wickerhamomyces ciferrii NRRL Y-1031 F-60-10.</title>
        <authorList>
            <person name="Schneider J."/>
            <person name="Andrea H."/>
            <person name="Blom J."/>
            <person name="Jaenicke S."/>
            <person name="Ruckert C."/>
            <person name="Schorsch C."/>
            <person name="Szczepanowski R."/>
            <person name="Farwick M."/>
            <person name="Goesmann A."/>
            <person name="Puhler A."/>
            <person name="Schaffer S."/>
            <person name="Tauch A."/>
            <person name="Kohler T."/>
            <person name="Brinkrolf K."/>
        </authorList>
    </citation>
    <scope>NUCLEOTIDE SEQUENCE [LARGE SCALE GENOMIC DNA]</scope>
    <source>
        <strain evidence="5">ATCC 14091 / BCRC 22168 / CBS 111 / JCM 3599 / NBRC 0793 / NRRL Y-1031 F-60-10</strain>
    </source>
</reference>
<name>K0KJ16_WICCF</name>
<dbReference type="HOGENOM" id="CLU_003828_0_0_1"/>
<keyword evidence="1" id="KW-0343">GTPase activation</keyword>
<dbReference type="Pfam" id="PF11864">
    <property type="entry name" value="DUF3384"/>
    <property type="match status" value="1"/>
</dbReference>
<dbReference type="EMBL" id="CAIF01000020">
    <property type="protein sequence ID" value="CCH41459.1"/>
    <property type="molecule type" value="Genomic_DNA"/>
</dbReference>
<evidence type="ECO:0000313" key="4">
    <source>
        <dbReference type="EMBL" id="CCH41459.1"/>
    </source>
</evidence>
<feature type="compositionally biased region" description="Low complexity" evidence="2">
    <location>
        <begin position="1403"/>
        <end position="1415"/>
    </location>
</feature>
<evidence type="ECO:0000256" key="2">
    <source>
        <dbReference type="SAM" id="MobiDB-lite"/>
    </source>
</evidence>
<dbReference type="GO" id="GO:0005096">
    <property type="term" value="F:GTPase activator activity"/>
    <property type="evidence" value="ECO:0007669"/>
    <property type="project" value="UniProtKB-KW"/>
</dbReference>
<proteinExistence type="predicted"/>
<dbReference type="PANTHER" id="PTHR10063">
    <property type="entry name" value="TUBERIN"/>
    <property type="match status" value="1"/>
</dbReference>
<dbReference type="InterPro" id="IPR027107">
    <property type="entry name" value="Tuberin/Ral-act_asu"/>
</dbReference>
<dbReference type="SUPFAM" id="SSF111347">
    <property type="entry name" value="Rap/Ran-GAP"/>
    <property type="match status" value="1"/>
</dbReference>
<dbReference type="GO" id="GO:0032007">
    <property type="term" value="P:negative regulation of TOR signaling"/>
    <property type="evidence" value="ECO:0007669"/>
    <property type="project" value="TreeGrafter"/>
</dbReference>
<evidence type="ECO:0000259" key="3">
    <source>
        <dbReference type="PROSITE" id="PS50085"/>
    </source>
</evidence>
<protein>
    <submittedName>
        <fullName evidence="4">Tuberous sclerosis 2 protein</fullName>
    </submittedName>
</protein>
<dbReference type="STRING" id="1206466.K0KJ16"/>
<comment type="caution">
    <text evidence="4">The sequence shown here is derived from an EMBL/GenBank/DDBJ whole genome shotgun (WGS) entry which is preliminary data.</text>
</comment>
<dbReference type="Pfam" id="PF02145">
    <property type="entry name" value="Rap_GAP"/>
    <property type="match status" value="1"/>
</dbReference>
<organism evidence="4 5">
    <name type="scientific">Wickerhamomyces ciferrii (strain ATCC 14091 / BCRC 22168 / CBS 111 / JCM 3599 / NBRC 0793 / NRRL Y-1031 F-60-10)</name>
    <name type="common">Yeast</name>
    <name type="synonym">Pichia ciferrii</name>
    <dbReference type="NCBI Taxonomy" id="1206466"/>
    <lineage>
        <taxon>Eukaryota</taxon>
        <taxon>Fungi</taxon>
        <taxon>Dikarya</taxon>
        <taxon>Ascomycota</taxon>
        <taxon>Saccharomycotina</taxon>
        <taxon>Saccharomycetes</taxon>
        <taxon>Phaffomycetales</taxon>
        <taxon>Wickerhamomycetaceae</taxon>
        <taxon>Wickerhamomyces</taxon>
    </lineage>
</organism>
<dbReference type="PROSITE" id="PS50085">
    <property type="entry name" value="RAPGAP"/>
    <property type="match status" value="1"/>
</dbReference>
<feature type="domain" description="Rap-GAP" evidence="3">
    <location>
        <begin position="1146"/>
        <end position="1378"/>
    </location>
</feature>
<gene>
    <name evidence="4" type="primary">TSC2</name>
    <name evidence="4" type="ORF">BN7_1000</name>
</gene>
<dbReference type="InterPro" id="IPR024584">
    <property type="entry name" value="Tuberin_N"/>
</dbReference>